<feature type="binding site" evidence="7">
    <location>
        <begin position="243"/>
        <end position="244"/>
    </location>
    <ligand>
        <name>FMN</name>
        <dbReference type="ChEBI" id="CHEBI:58210"/>
    </ligand>
</feature>
<keyword evidence="7" id="KW-0288">FMN</keyword>
<dbReference type="CDD" id="cd07304">
    <property type="entry name" value="Chorismate_synthase"/>
    <property type="match status" value="1"/>
</dbReference>
<evidence type="ECO:0000256" key="5">
    <source>
        <dbReference type="ARBA" id="ARBA00023141"/>
    </source>
</evidence>
<dbReference type="EMBL" id="JBHRUV010000026">
    <property type="protein sequence ID" value="MFC3265916.1"/>
    <property type="molecule type" value="Genomic_DNA"/>
</dbReference>
<evidence type="ECO:0000313" key="9">
    <source>
        <dbReference type="EMBL" id="MFC3265916.1"/>
    </source>
</evidence>
<dbReference type="RefSeq" id="WP_376830940.1">
    <property type="nucleotide sequence ID" value="NZ_JBHLWR010000006.1"/>
</dbReference>
<dbReference type="PROSITE" id="PS00787">
    <property type="entry name" value="CHORISMATE_SYNTHASE_1"/>
    <property type="match status" value="1"/>
</dbReference>
<keyword evidence="4 7" id="KW-0028">Amino-acid biosynthesis</keyword>
<evidence type="ECO:0000256" key="2">
    <source>
        <dbReference type="ARBA" id="ARBA00008014"/>
    </source>
</evidence>
<evidence type="ECO:0000256" key="7">
    <source>
        <dbReference type="HAMAP-Rule" id="MF_00300"/>
    </source>
</evidence>
<dbReference type="GO" id="GO:0004107">
    <property type="term" value="F:chorismate synthase activity"/>
    <property type="evidence" value="ECO:0007669"/>
    <property type="project" value="UniProtKB-EC"/>
</dbReference>
<comment type="cofactor">
    <cofactor evidence="7 8">
        <name>FMNH2</name>
        <dbReference type="ChEBI" id="CHEBI:57618"/>
    </cofactor>
    <text evidence="7 8">Reduced FMN (FMNH(2)).</text>
</comment>
<dbReference type="PIRSF" id="PIRSF001456">
    <property type="entry name" value="Chorismate_synth"/>
    <property type="match status" value="1"/>
</dbReference>
<dbReference type="InterPro" id="IPR035904">
    <property type="entry name" value="Chorismate_synth_AroC_sf"/>
</dbReference>
<keyword evidence="6 7" id="KW-0456">Lyase</keyword>
<protein>
    <recommendedName>
        <fullName evidence="3 7">Chorismate synthase</fullName>
        <shortName evidence="7">CS</shortName>
        <ecNumber evidence="3 7">4.2.3.5</ecNumber>
    </recommendedName>
    <alternativeName>
        <fullName evidence="7">5-enolpyruvylshikimate-3-phosphate phospholyase</fullName>
    </alternativeName>
</protein>
<reference evidence="10" key="1">
    <citation type="journal article" date="2019" name="Int. J. Syst. Evol. Microbiol.">
        <title>The Global Catalogue of Microorganisms (GCM) 10K type strain sequencing project: providing services to taxonomists for standard genome sequencing and annotation.</title>
        <authorList>
            <consortium name="The Broad Institute Genomics Platform"/>
            <consortium name="The Broad Institute Genome Sequencing Center for Infectious Disease"/>
            <person name="Wu L."/>
            <person name="Ma J."/>
        </authorList>
    </citation>
    <scope>NUCLEOTIDE SEQUENCE [LARGE SCALE GENOMIC DNA]</scope>
    <source>
        <strain evidence="10">CCM 7941</strain>
    </source>
</reference>
<organism evidence="9 10">
    <name type="scientific">Camelimonas abortus</name>
    <dbReference type="NCBI Taxonomy" id="1017184"/>
    <lineage>
        <taxon>Bacteria</taxon>
        <taxon>Pseudomonadati</taxon>
        <taxon>Pseudomonadota</taxon>
        <taxon>Alphaproteobacteria</taxon>
        <taxon>Hyphomicrobiales</taxon>
        <taxon>Chelatococcaceae</taxon>
        <taxon>Camelimonas</taxon>
    </lineage>
</organism>
<feature type="binding site" evidence="7">
    <location>
        <position position="288"/>
    </location>
    <ligand>
        <name>FMN</name>
        <dbReference type="ChEBI" id="CHEBI:58210"/>
    </ligand>
</feature>
<dbReference type="SUPFAM" id="SSF103263">
    <property type="entry name" value="Chorismate synthase, AroC"/>
    <property type="match status" value="1"/>
</dbReference>
<evidence type="ECO:0000313" key="10">
    <source>
        <dbReference type="Proteomes" id="UP001595536"/>
    </source>
</evidence>
<keyword evidence="10" id="KW-1185">Reference proteome</keyword>
<comment type="similarity">
    <text evidence="2 7 8">Belongs to the chorismate synthase family.</text>
</comment>
<sequence>MSHNSFGHLFRVTTFGESHGPAIGCVVDGCPPGIPLTEADIQRDLDRRRPGQSRFTTQRREPDAVKILSGVFAHPETGEQVTTGASIGLLVENTDQRSRDYGDIRDRYRPGHADFAYDVKYGLRDYRGGGRSSARETAMRVAAGAIARKVVPGLVVRGAVVQIGPHRVNRDNWDWSIVNDNPFFCPDAQMVEVFADYLDGVRKRGSSAGAVVEIVAEGVPAGLGAPVYGKLDADIAAGLMSINAVKGVEIGDGFAAAALTGEENADEIRMGADGRPAFLSNHAGGIVGGISTGQAVIARFAVKPTSSILTPRRTIDRHGQETDIMTKGRHDPCVGLRAVPVGEAMVACAIADHYLRDRAQTGGVRRWPGARA</sequence>
<keyword evidence="5 7" id="KW-0057">Aromatic amino acid biosynthesis</keyword>
<dbReference type="PANTHER" id="PTHR21085">
    <property type="entry name" value="CHORISMATE SYNTHASE"/>
    <property type="match status" value="1"/>
</dbReference>
<keyword evidence="7" id="KW-0521">NADP</keyword>
<evidence type="ECO:0000256" key="6">
    <source>
        <dbReference type="ARBA" id="ARBA00023239"/>
    </source>
</evidence>
<evidence type="ECO:0000256" key="8">
    <source>
        <dbReference type="RuleBase" id="RU000605"/>
    </source>
</evidence>
<gene>
    <name evidence="7 9" type="primary">aroC</name>
    <name evidence="9" type="ORF">ACFOEX_06055</name>
</gene>
<dbReference type="HAMAP" id="MF_00300">
    <property type="entry name" value="Chorismate_synth"/>
    <property type="match status" value="1"/>
</dbReference>
<feature type="binding site" evidence="7">
    <location>
        <position position="48"/>
    </location>
    <ligand>
        <name>NADP(+)</name>
        <dbReference type="ChEBI" id="CHEBI:58349"/>
    </ligand>
</feature>
<keyword evidence="7" id="KW-0274">FAD</keyword>
<evidence type="ECO:0000256" key="1">
    <source>
        <dbReference type="ARBA" id="ARBA00005044"/>
    </source>
</evidence>
<accession>A0ABV7LDJ2</accession>
<feature type="binding site" evidence="7">
    <location>
        <begin position="131"/>
        <end position="133"/>
    </location>
    <ligand>
        <name>FMN</name>
        <dbReference type="ChEBI" id="CHEBI:58210"/>
    </ligand>
</feature>
<dbReference type="InterPro" id="IPR000453">
    <property type="entry name" value="Chorismate_synth"/>
</dbReference>
<dbReference type="Proteomes" id="UP001595536">
    <property type="component" value="Unassembled WGS sequence"/>
</dbReference>
<feature type="binding site" evidence="7">
    <location>
        <position position="54"/>
    </location>
    <ligand>
        <name>NADP(+)</name>
        <dbReference type="ChEBI" id="CHEBI:58349"/>
    </ligand>
</feature>
<comment type="pathway">
    <text evidence="1 7 8">Metabolic intermediate biosynthesis; chorismate biosynthesis; chorismate from D-erythrose 4-phosphate and phosphoenolpyruvate: step 7/7.</text>
</comment>
<dbReference type="Gene3D" id="3.60.150.10">
    <property type="entry name" value="Chorismate synthase AroC"/>
    <property type="match status" value="1"/>
</dbReference>
<comment type="catalytic activity">
    <reaction evidence="7 8">
        <text>5-O-(1-carboxyvinyl)-3-phosphoshikimate = chorismate + phosphate</text>
        <dbReference type="Rhea" id="RHEA:21020"/>
        <dbReference type="ChEBI" id="CHEBI:29748"/>
        <dbReference type="ChEBI" id="CHEBI:43474"/>
        <dbReference type="ChEBI" id="CHEBI:57701"/>
        <dbReference type="EC" id="4.2.3.5"/>
    </reaction>
</comment>
<evidence type="ECO:0000256" key="3">
    <source>
        <dbReference type="ARBA" id="ARBA00013036"/>
    </source>
</evidence>
<feature type="binding site" evidence="7">
    <location>
        <begin position="303"/>
        <end position="307"/>
    </location>
    <ligand>
        <name>FMN</name>
        <dbReference type="ChEBI" id="CHEBI:58210"/>
    </ligand>
</feature>
<dbReference type="PROSITE" id="PS00788">
    <property type="entry name" value="CHORISMATE_SYNTHASE_2"/>
    <property type="match status" value="1"/>
</dbReference>
<evidence type="ECO:0000256" key="4">
    <source>
        <dbReference type="ARBA" id="ARBA00022605"/>
    </source>
</evidence>
<proteinExistence type="inferred from homology"/>
<dbReference type="EC" id="4.2.3.5" evidence="3 7"/>
<dbReference type="NCBIfam" id="NF003793">
    <property type="entry name" value="PRK05382.1"/>
    <property type="match status" value="1"/>
</dbReference>
<comment type="caution">
    <text evidence="9">The sequence shown here is derived from an EMBL/GenBank/DDBJ whole genome shotgun (WGS) entry which is preliminary data.</text>
</comment>
<feature type="binding site" evidence="7">
    <location>
        <position position="329"/>
    </location>
    <ligand>
        <name>FMN</name>
        <dbReference type="ChEBI" id="CHEBI:58210"/>
    </ligand>
</feature>
<comment type="function">
    <text evidence="7">Catalyzes the anti-1,4-elimination of the C-3 phosphate and the C-6 proR hydrogen from 5-enolpyruvylshikimate-3-phosphate (EPSP) to yield chorismate, which is the branch point compound that serves as the starting substrate for the three terminal pathways of aromatic amino acid biosynthesis. This reaction introduces a second double bond into the aromatic ring system.</text>
</comment>
<dbReference type="PROSITE" id="PS00789">
    <property type="entry name" value="CHORISMATE_SYNTHASE_3"/>
    <property type="match status" value="1"/>
</dbReference>
<dbReference type="InterPro" id="IPR020541">
    <property type="entry name" value="Chorismate_synthase_CS"/>
</dbReference>
<dbReference type="PANTHER" id="PTHR21085:SF0">
    <property type="entry name" value="CHORISMATE SYNTHASE"/>
    <property type="match status" value="1"/>
</dbReference>
<keyword evidence="7" id="KW-0285">Flavoprotein</keyword>
<dbReference type="NCBIfam" id="TIGR00033">
    <property type="entry name" value="aroC"/>
    <property type="match status" value="1"/>
</dbReference>
<name>A0ABV7LDJ2_9HYPH</name>
<dbReference type="Pfam" id="PF01264">
    <property type="entry name" value="Chorismate_synt"/>
    <property type="match status" value="1"/>
</dbReference>
<comment type="subunit">
    <text evidence="7">Homotetramer.</text>
</comment>